<dbReference type="KEGG" id="fek:C1H87_20350"/>
<evidence type="ECO:0008006" key="3">
    <source>
        <dbReference type="Google" id="ProtNLM"/>
    </source>
</evidence>
<dbReference type="Proteomes" id="UP000235826">
    <property type="component" value="Chromosome"/>
</dbReference>
<dbReference type="EMBL" id="CP025791">
    <property type="protein sequence ID" value="AUP80932.1"/>
    <property type="molecule type" value="Genomic_DNA"/>
</dbReference>
<evidence type="ECO:0000313" key="2">
    <source>
        <dbReference type="Proteomes" id="UP000235826"/>
    </source>
</evidence>
<reference evidence="1 2" key="1">
    <citation type="submission" date="2018-01" db="EMBL/GenBank/DDBJ databases">
        <title>Complete genome sequence of Flavivirga eckloniae ECD14 isolated from seaweed Ecklonia cava.</title>
        <authorList>
            <person name="Lee J.H."/>
            <person name="Baik K.S."/>
            <person name="Seong C.N."/>
        </authorList>
    </citation>
    <scope>NUCLEOTIDE SEQUENCE [LARGE SCALE GENOMIC DNA]</scope>
    <source>
        <strain evidence="1 2">ECD14</strain>
    </source>
</reference>
<name>A0A2K9PV38_9FLAO</name>
<dbReference type="SUPFAM" id="SSF69118">
    <property type="entry name" value="AhpD-like"/>
    <property type="match status" value="1"/>
</dbReference>
<dbReference type="InterPro" id="IPR029032">
    <property type="entry name" value="AhpD-like"/>
</dbReference>
<dbReference type="AlphaFoldDB" id="A0A2K9PV38"/>
<organism evidence="1 2">
    <name type="scientific">Flavivirga eckloniae</name>
    <dbReference type="NCBI Taxonomy" id="1803846"/>
    <lineage>
        <taxon>Bacteria</taxon>
        <taxon>Pseudomonadati</taxon>
        <taxon>Bacteroidota</taxon>
        <taxon>Flavobacteriia</taxon>
        <taxon>Flavobacteriales</taxon>
        <taxon>Flavobacteriaceae</taxon>
        <taxon>Flavivirga</taxon>
    </lineage>
</organism>
<dbReference type="Gene3D" id="1.20.1290.10">
    <property type="entry name" value="AhpD-like"/>
    <property type="match status" value="1"/>
</dbReference>
<keyword evidence="2" id="KW-1185">Reference proteome</keyword>
<sequence>MAVIITKHIWQTFLGFIKPPRRRLNLFWEFQTSPLFSEAERAALNVAYKGALIPNITVEEDFDELKKHFNESEIVEIVASLALFGYLNR</sequence>
<evidence type="ECO:0000313" key="1">
    <source>
        <dbReference type="EMBL" id="AUP80932.1"/>
    </source>
</evidence>
<proteinExistence type="predicted"/>
<accession>A0A2K9PV38</accession>
<protein>
    <recommendedName>
        <fullName evidence="3">Carboxymuconolactone decarboxylase-like domain-containing protein</fullName>
    </recommendedName>
</protein>
<gene>
    <name evidence="1" type="ORF">C1H87_20350</name>
</gene>